<organism evidence="1">
    <name type="scientific">Arundo donax</name>
    <name type="common">Giant reed</name>
    <name type="synonym">Donax arundinaceus</name>
    <dbReference type="NCBI Taxonomy" id="35708"/>
    <lineage>
        <taxon>Eukaryota</taxon>
        <taxon>Viridiplantae</taxon>
        <taxon>Streptophyta</taxon>
        <taxon>Embryophyta</taxon>
        <taxon>Tracheophyta</taxon>
        <taxon>Spermatophyta</taxon>
        <taxon>Magnoliopsida</taxon>
        <taxon>Liliopsida</taxon>
        <taxon>Poales</taxon>
        <taxon>Poaceae</taxon>
        <taxon>PACMAD clade</taxon>
        <taxon>Arundinoideae</taxon>
        <taxon>Arundineae</taxon>
        <taxon>Arundo</taxon>
    </lineage>
</organism>
<name>A0A0A9EHQ5_ARUDO</name>
<dbReference type="EMBL" id="GBRH01197616">
    <property type="protein sequence ID" value="JAE00280.1"/>
    <property type="molecule type" value="Transcribed_RNA"/>
</dbReference>
<evidence type="ECO:0000313" key="1">
    <source>
        <dbReference type="EMBL" id="JAE00280.1"/>
    </source>
</evidence>
<dbReference type="AlphaFoldDB" id="A0A0A9EHQ5"/>
<proteinExistence type="predicted"/>
<reference evidence="1" key="1">
    <citation type="submission" date="2014-09" db="EMBL/GenBank/DDBJ databases">
        <authorList>
            <person name="Magalhaes I.L.F."/>
            <person name="Oliveira U."/>
            <person name="Santos F.R."/>
            <person name="Vidigal T.H.D.A."/>
            <person name="Brescovit A.D."/>
            <person name="Santos A.J."/>
        </authorList>
    </citation>
    <scope>NUCLEOTIDE SEQUENCE</scope>
    <source>
        <tissue evidence="1">Shoot tissue taken approximately 20 cm above the soil surface</tissue>
    </source>
</reference>
<sequence length="20" mass="2234">MFLHMSASFSNFCRSVARAA</sequence>
<reference evidence="1" key="2">
    <citation type="journal article" date="2015" name="Data Brief">
        <title>Shoot transcriptome of the giant reed, Arundo donax.</title>
        <authorList>
            <person name="Barrero R.A."/>
            <person name="Guerrero F.D."/>
            <person name="Moolhuijzen P."/>
            <person name="Goolsby J.A."/>
            <person name="Tidwell J."/>
            <person name="Bellgard S.E."/>
            <person name="Bellgard M.I."/>
        </authorList>
    </citation>
    <scope>NUCLEOTIDE SEQUENCE</scope>
    <source>
        <tissue evidence="1">Shoot tissue taken approximately 20 cm above the soil surface</tissue>
    </source>
</reference>
<accession>A0A0A9EHQ5</accession>
<protein>
    <submittedName>
        <fullName evidence="1">Uncharacterized protein</fullName>
    </submittedName>
</protein>